<feature type="region of interest" description="Disordered" evidence="1">
    <location>
        <begin position="102"/>
        <end position="128"/>
    </location>
</feature>
<comment type="caution">
    <text evidence="3">The sequence shown here is derived from an EMBL/GenBank/DDBJ whole genome shotgun (WGS) entry which is preliminary data.</text>
</comment>
<feature type="compositionally biased region" description="Basic and acidic residues" evidence="1">
    <location>
        <begin position="113"/>
        <end position="128"/>
    </location>
</feature>
<protein>
    <submittedName>
        <fullName evidence="3">Uncharacterized protein</fullName>
    </submittedName>
</protein>
<keyword evidence="4" id="KW-1185">Reference proteome</keyword>
<gene>
    <name evidence="3" type="ORF">Van01_63300</name>
</gene>
<evidence type="ECO:0000313" key="4">
    <source>
        <dbReference type="Proteomes" id="UP000647017"/>
    </source>
</evidence>
<name>A0ABQ4I5P8_9ACTN</name>
<evidence type="ECO:0000256" key="2">
    <source>
        <dbReference type="SAM" id="Phobius"/>
    </source>
</evidence>
<feature type="transmembrane region" description="Helical" evidence="2">
    <location>
        <begin position="12"/>
        <end position="32"/>
    </location>
</feature>
<reference evidence="3 4" key="1">
    <citation type="submission" date="2021-01" db="EMBL/GenBank/DDBJ databases">
        <title>Whole genome shotgun sequence of Verrucosispora andamanensis NBRC 109075.</title>
        <authorList>
            <person name="Komaki H."/>
            <person name="Tamura T."/>
        </authorList>
    </citation>
    <scope>NUCLEOTIDE SEQUENCE [LARGE SCALE GENOMIC DNA]</scope>
    <source>
        <strain evidence="3 4">NBRC 109075</strain>
    </source>
</reference>
<keyword evidence="2" id="KW-0472">Membrane</keyword>
<feature type="transmembrane region" description="Helical" evidence="2">
    <location>
        <begin position="44"/>
        <end position="64"/>
    </location>
</feature>
<proteinExistence type="predicted"/>
<evidence type="ECO:0000256" key="1">
    <source>
        <dbReference type="SAM" id="MobiDB-lite"/>
    </source>
</evidence>
<keyword evidence="2" id="KW-0812">Transmembrane</keyword>
<keyword evidence="2" id="KW-1133">Transmembrane helix</keyword>
<sequence>MVFYVVMKRVLVWTSLLVAGCVLVGLGIRFAVLRLDDADKWGSVIAALVAMIGVPMTVYGLVLARRPAEKGERPAGALPTFWGDAHARAADHGIAVGQVGGDFHIGQQRPPVRRVDDTDDSSRSEARQ</sequence>
<dbReference type="EMBL" id="BOOZ01000080">
    <property type="protein sequence ID" value="GIJ13116.1"/>
    <property type="molecule type" value="Genomic_DNA"/>
</dbReference>
<accession>A0ABQ4I5P8</accession>
<evidence type="ECO:0000313" key="3">
    <source>
        <dbReference type="EMBL" id="GIJ13116.1"/>
    </source>
</evidence>
<organism evidence="3 4">
    <name type="scientific">Micromonospora andamanensis</name>
    <dbReference type="NCBI Taxonomy" id="1287068"/>
    <lineage>
        <taxon>Bacteria</taxon>
        <taxon>Bacillati</taxon>
        <taxon>Actinomycetota</taxon>
        <taxon>Actinomycetes</taxon>
        <taxon>Micromonosporales</taxon>
        <taxon>Micromonosporaceae</taxon>
        <taxon>Micromonospora</taxon>
    </lineage>
</organism>
<dbReference type="Proteomes" id="UP000647017">
    <property type="component" value="Unassembled WGS sequence"/>
</dbReference>